<keyword evidence="16" id="KW-1185">Reference proteome</keyword>
<dbReference type="GO" id="GO:0016020">
    <property type="term" value="C:membrane"/>
    <property type="evidence" value="ECO:0007669"/>
    <property type="project" value="UniProtKB-SubCell"/>
</dbReference>
<comment type="similarity">
    <text evidence="2">Belongs to the fatty acid desaturase type 2 family.</text>
</comment>
<evidence type="ECO:0000259" key="14">
    <source>
        <dbReference type="Pfam" id="PF00487"/>
    </source>
</evidence>
<evidence type="ECO:0000256" key="13">
    <source>
        <dbReference type="SAM" id="Phobius"/>
    </source>
</evidence>
<evidence type="ECO:0000256" key="8">
    <source>
        <dbReference type="ARBA" id="ARBA00023004"/>
    </source>
</evidence>
<keyword evidence="11" id="KW-0275">Fatty acid biosynthesis</keyword>
<sequence>MSKATISPTSPSILSPHLASLSSATNDVNISSAPSPQSTSQYIAWAPLAWMAALHLGALLALNPAYFSWSGLALAFFTHWIAGGIGICMGYHRLLTHRSFATRPKWLEYVITGFGCLASEGGPISWVADHRRHHAHSDEEDDTHSPNRGFGWAHMFWWMTPDITSRHTPDYLKRWAPDLCKDPVMRVFNSIHFLFPLMYAWILYSLGGMSWLVWGFFVGTVSLLHSTWLVNSATHVWGYRNYETRDRSTNLWWVALLTYGEGWHNNHHAFQTSARHGIRRWEIDPTYLTIRFFEAFGIFHSIKHPKLTRAKAVANETAKGGTAPASASNDPKPNRSAPIITLPHVTLPHVTVPNLTTTGSDAKPVGV</sequence>
<evidence type="ECO:0000256" key="10">
    <source>
        <dbReference type="ARBA" id="ARBA00023136"/>
    </source>
</evidence>
<keyword evidence="10 13" id="KW-0472">Membrane</keyword>
<dbReference type="PANTHER" id="PTHR11351:SF31">
    <property type="entry name" value="DESATURASE 1, ISOFORM A-RELATED"/>
    <property type="match status" value="1"/>
</dbReference>
<evidence type="ECO:0000256" key="7">
    <source>
        <dbReference type="ARBA" id="ARBA00023002"/>
    </source>
</evidence>
<organism evidence="15 16">
    <name type="scientific">Isosphaera pallida (strain ATCC 43644 / DSM 9630 / IS1B)</name>
    <dbReference type="NCBI Taxonomy" id="575540"/>
    <lineage>
        <taxon>Bacteria</taxon>
        <taxon>Pseudomonadati</taxon>
        <taxon>Planctomycetota</taxon>
        <taxon>Planctomycetia</taxon>
        <taxon>Isosphaerales</taxon>
        <taxon>Isosphaeraceae</taxon>
        <taxon>Isosphaera</taxon>
    </lineage>
</organism>
<evidence type="ECO:0000256" key="1">
    <source>
        <dbReference type="ARBA" id="ARBA00004141"/>
    </source>
</evidence>
<comment type="subcellular location">
    <subcellularLocation>
        <location evidence="1">Membrane</location>
        <topology evidence="1">Multi-pass membrane protein</topology>
    </subcellularLocation>
</comment>
<keyword evidence="3" id="KW-0444">Lipid biosynthesis</keyword>
<gene>
    <name evidence="15" type="ordered locus">Isop_3278</name>
</gene>
<evidence type="ECO:0000313" key="15">
    <source>
        <dbReference type="EMBL" id="ADV63840.1"/>
    </source>
</evidence>
<evidence type="ECO:0000256" key="12">
    <source>
        <dbReference type="SAM" id="MobiDB-lite"/>
    </source>
</evidence>
<feature type="region of interest" description="Disordered" evidence="12">
    <location>
        <begin position="314"/>
        <end position="339"/>
    </location>
</feature>
<dbReference type="InParanoid" id="E8R587"/>
<evidence type="ECO:0000256" key="9">
    <source>
        <dbReference type="ARBA" id="ARBA00023098"/>
    </source>
</evidence>
<keyword evidence="9" id="KW-0443">Lipid metabolism</keyword>
<reference evidence="15 16" key="2">
    <citation type="journal article" date="2011" name="Stand. Genomic Sci.">
        <title>Complete genome sequence of Isosphaera pallida type strain (IS1B).</title>
        <authorList>
            <consortium name="US DOE Joint Genome Institute (JGI-PGF)"/>
            <person name="Goker M."/>
            <person name="Cleland D."/>
            <person name="Saunders E."/>
            <person name="Lapidus A."/>
            <person name="Nolan M."/>
            <person name="Lucas S."/>
            <person name="Hammon N."/>
            <person name="Deshpande S."/>
            <person name="Cheng J.F."/>
            <person name="Tapia R."/>
            <person name="Han C."/>
            <person name="Goodwin L."/>
            <person name="Pitluck S."/>
            <person name="Liolios K."/>
            <person name="Pagani I."/>
            <person name="Ivanova N."/>
            <person name="Mavromatis K."/>
            <person name="Pati A."/>
            <person name="Chen A."/>
            <person name="Palaniappan K."/>
            <person name="Land M."/>
            <person name="Hauser L."/>
            <person name="Chang Y.J."/>
            <person name="Jeffries C.D."/>
            <person name="Detter J.C."/>
            <person name="Beck B."/>
            <person name="Woyke T."/>
            <person name="Bristow J."/>
            <person name="Eisen J.A."/>
            <person name="Markowitz V."/>
            <person name="Hugenholtz P."/>
            <person name="Kyrpides N.C."/>
            <person name="Klenk H.P."/>
        </authorList>
    </citation>
    <scope>NUCLEOTIDE SEQUENCE [LARGE SCALE GENOMIC DNA]</scope>
    <source>
        <strain evidence="16">ATCC 43644 / DSM 9630 / IS1B</strain>
    </source>
</reference>
<name>E8R587_ISOPI</name>
<dbReference type="InterPro" id="IPR005804">
    <property type="entry name" value="FA_desaturase_dom"/>
</dbReference>
<dbReference type="InterPro" id="IPR015876">
    <property type="entry name" value="Acyl-CoA_DS"/>
</dbReference>
<feature type="transmembrane region" description="Helical" evidence="13">
    <location>
        <begin position="211"/>
        <end position="230"/>
    </location>
</feature>
<dbReference type="eggNOG" id="COG1398">
    <property type="taxonomic scope" value="Bacteria"/>
</dbReference>
<evidence type="ECO:0000256" key="2">
    <source>
        <dbReference type="ARBA" id="ARBA00008749"/>
    </source>
</evidence>
<evidence type="ECO:0000256" key="4">
    <source>
        <dbReference type="ARBA" id="ARBA00022692"/>
    </source>
</evidence>
<dbReference type="EMBL" id="CP002353">
    <property type="protein sequence ID" value="ADV63840.1"/>
    <property type="molecule type" value="Genomic_DNA"/>
</dbReference>
<dbReference type="GO" id="GO:0006633">
    <property type="term" value="P:fatty acid biosynthetic process"/>
    <property type="evidence" value="ECO:0007669"/>
    <property type="project" value="UniProtKB-KW"/>
</dbReference>
<dbReference type="OrthoDB" id="19906at2"/>
<dbReference type="Proteomes" id="UP000008631">
    <property type="component" value="Chromosome"/>
</dbReference>
<feature type="domain" description="Fatty acid desaturase" evidence="14">
    <location>
        <begin position="72"/>
        <end position="275"/>
    </location>
</feature>
<proteinExistence type="inferred from homology"/>
<evidence type="ECO:0000256" key="5">
    <source>
        <dbReference type="ARBA" id="ARBA00022832"/>
    </source>
</evidence>
<keyword evidence="7 15" id="KW-0560">Oxidoreductase</keyword>
<dbReference type="PRINTS" id="PR00075">
    <property type="entry name" value="FACDDSATRASE"/>
</dbReference>
<evidence type="ECO:0000256" key="6">
    <source>
        <dbReference type="ARBA" id="ARBA00022989"/>
    </source>
</evidence>
<keyword evidence="4 13" id="KW-0812">Transmembrane</keyword>
<accession>E8R587</accession>
<dbReference type="EC" id="1.14.19.-" evidence="15"/>
<dbReference type="STRING" id="575540.Isop_3278"/>
<keyword evidence="8" id="KW-0408">Iron</keyword>
<dbReference type="RefSeq" id="WP_013566128.1">
    <property type="nucleotide sequence ID" value="NC_014962.1"/>
</dbReference>
<dbReference type="GO" id="GO:0016717">
    <property type="term" value="F:oxidoreductase activity, acting on paired donors, with oxidation of a pair of donors resulting in the reduction of molecular oxygen to two molecules of water"/>
    <property type="evidence" value="ECO:0007669"/>
    <property type="project" value="InterPro"/>
</dbReference>
<evidence type="ECO:0000256" key="11">
    <source>
        <dbReference type="ARBA" id="ARBA00023160"/>
    </source>
</evidence>
<evidence type="ECO:0000256" key="3">
    <source>
        <dbReference type="ARBA" id="ARBA00022516"/>
    </source>
</evidence>
<feature type="transmembrane region" description="Helical" evidence="13">
    <location>
        <begin position="187"/>
        <end position="205"/>
    </location>
</feature>
<reference key="1">
    <citation type="submission" date="2010-11" db="EMBL/GenBank/DDBJ databases">
        <title>The complete sequence of chromosome of Isophaera pallida ATCC 43644.</title>
        <authorList>
            <consortium name="US DOE Joint Genome Institute (JGI-PGF)"/>
            <person name="Lucas S."/>
            <person name="Copeland A."/>
            <person name="Lapidus A."/>
            <person name="Bruce D."/>
            <person name="Goodwin L."/>
            <person name="Pitluck S."/>
            <person name="Kyrpides N."/>
            <person name="Mavromatis K."/>
            <person name="Pagani I."/>
            <person name="Ivanova N."/>
            <person name="Saunders E."/>
            <person name="Brettin T."/>
            <person name="Detter J.C."/>
            <person name="Han C."/>
            <person name="Tapia R."/>
            <person name="Land M."/>
            <person name="Hauser L."/>
            <person name="Markowitz V."/>
            <person name="Cheng J.-F."/>
            <person name="Hugenholtz P."/>
            <person name="Woyke T."/>
            <person name="Wu D."/>
            <person name="Eisen J.A."/>
        </authorList>
    </citation>
    <scope>NUCLEOTIDE SEQUENCE</scope>
    <source>
        <strain>ATCC 43644</strain>
    </source>
</reference>
<feature type="transmembrane region" description="Helical" evidence="13">
    <location>
        <begin position="42"/>
        <end position="62"/>
    </location>
</feature>
<dbReference type="PANTHER" id="PTHR11351">
    <property type="entry name" value="ACYL-COA DESATURASE"/>
    <property type="match status" value="1"/>
</dbReference>
<keyword evidence="5" id="KW-0276">Fatty acid metabolism</keyword>
<protein>
    <submittedName>
        <fullName evidence="15">Delta-9 acyl-phospholipid desaturase</fullName>
        <ecNumber evidence="15">1.14.19.-</ecNumber>
    </submittedName>
</protein>
<dbReference type="HOGENOM" id="CLU_027359_1_0_0"/>
<dbReference type="CDD" id="cd03505">
    <property type="entry name" value="Delta9-FADS-like"/>
    <property type="match status" value="1"/>
</dbReference>
<dbReference type="Pfam" id="PF00487">
    <property type="entry name" value="FA_desaturase"/>
    <property type="match status" value="1"/>
</dbReference>
<evidence type="ECO:0000313" key="16">
    <source>
        <dbReference type="Proteomes" id="UP000008631"/>
    </source>
</evidence>
<dbReference type="AlphaFoldDB" id="E8R587"/>
<feature type="transmembrane region" description="Helical" evidence="13">
    <location>
        <begin position="68"/>
        <end position="91"/>
    </location>
</feature>
<dbReference type="KEGG" id="ipa:Isop_3278"/>
<keyword evidence="6 13" id="KW-1133">Transmembrane helix</keyword>